<feature type="domain" description="Peptidase S49" evidence="5">
    <location>
        <begin position="100"/>
        <end position="247"/>
    </location>
</feature>
<dbReference type="InterPro" id="IPR047272">
    <property type="entry name" value="S49_SppA_C"/>
</dbReference>
<evidence type="ECO:0000256" key="4">
    <source>
        <dbReference type="ARBA" id="ARBA00022825"/>
    </source>
</evidence>
<dbReference type="InterPro" id="IPR004635">
    <property type="entry name" value="Pept_S49_SppA"/>
</dbReference>
<dbReference type="Gene3D" id="6.20.330.10">
    <property type="match status" value="1"/>
</dbReference>
<dbReference type="InterPro" id="IPR002142">
    <property type="entry name" value="Peptidase_S49"/>
</dbReference>
<protein>
    <recommendedName>
        <fullName evidence="5">Peptidase S49 domain-containing protein</fullName>
    </recommendedName>
</protein>
<dbReference type="GO" id="GO:0006508">
    <property type="term" value="P:proteolysis"/>
    <property type="evidence" value="ECO:0007669"/>
    <property type="project" value="UniProtKB-KW"/>
</dbReference>
<comment type="caution">
    <text evidence="6">The sequence shown here is derived from an EMBL/GenBank/DDBJ whole genome shotgun (WGS) entry which is preliminary data.</text>
</comment>
<evidence type="ECO:0000256" key="1">
    <source>
        <dbReference type="ARBA" id="ARBA00008683"/>
    </source>
</evidence>
<name>A0A1F5RIW6_9BACT</name>
<proteinExistence type="inferred from homology"/>
<keyword evidence="4" id="KW-0720">Serine protease</keyword>
<dbReference type="InterPro" id="IPR029045">
    <property type="entry name" value="ClpP/crotonase-like_dom_sf"/>
</dbReference>
<evidence type="ECO:0000313" key="6">
    <source>
        <dbReference type="EMBL" id="OGF14329.1"/>
    </source>
</evidence>
<dbReference type="SUPFAM" id="SSF52096">
    <property type="entry name" value="ClpP/crotonase"/>
    <property type="match status" value="1"/>
</dbReference>
<dbReference type="EMBL" id="MFFM01000003">
    <property type="protein sequence ID" value="OGF14329.1"/>
    <property type="molecule type" value="Genomic_DNA"/>
</dbReference>
<dbReference type="Pfam" id="PF01343">
    <property type="entry name" value="Peptidase_S49"/>
    <property type="match status" value="1"/>
</dbReference>
<dbReference type="GO" id="GO:0008236">
    <property type="term" value="F:serine-type peptidase activity"/>
    <property type="evidence" value="ECO:0007669"/>
    <property type="project" value="UniProtKB-KW"/>
</dbReference>
<keyword evidence="3" id="KW-0378">Hydrolase</keyword>
<accession>A0A1F5RIW6</accession>
<dbReference type="PANTHER" id="PTHR42987:SF7">
    <property type="entry name" value="SIGNAL PEPTIDE PEPTIDASE SPPA-RELATED"/>
    <property type="match status" value="1"/>
</dbReference>
<evidence type="ECO:0000313" key="7">
    <source>
        <dbReference type="Proteomes" id="UP000177230"/>
    </source>
</evidence>
<dbReference type="NCBIfam" id="TIGR00706">
    <property type="entry name" value="SppA_dom"/>
    <property type="match status" value="1"/>
</dbReference>
<dbReference type="CDD" id="cd07023">
    <property type="entry name" value="S49_Sppa_N_C"/>
    <property type="match status" value="1"/>
</dbReference>
<dbReference type="PANTHER" id="PTHR42987">
    <property type="entry name" value="PEPTIDASE S49"/>
    <property type="match status" value="1"/>
</dbReference>
<evidence type="ECO:0000256" key="2">
    <source>
        <dbReference type="ARBA" id="ARBA00022670"/>
    </source>
</evidence>
<evidence type="ECO:0000256" key="3">
    <source>
        <dbReference type="ARBA" id="ARBA00022801"/>
    </source>
</evidence>
<dbReference type="AlphaFoldDB" id="A0A1F5RIW6"/>
<dbReference type="Proteomes" id="UP000177230">
    <property type="component" value="Unassembled WGS sequence"/>
</dbReference>
<organism evidence="6 7">
    <name type="scientific">Candidatus Edwardsbacteria bacterium GWF2_54_11</name>
    <dbReference type="NCBI Taxonomy" id="1817851"/>
    <lineage>
        <taxon>Bacteria</taxon>
        <taxon>Candidatus Edwardsiibacteriota</taxon>
    </lineage>
</organism>
<keyword evidence="2" id="KW-0645">Protease</keyword>
<evidence type="ECO:0000259" key="5">
    <source>
        <dbReference type="Pfam" id="PF01343"/>
    </source>
</evidence>
<sequence>MKKKGLFITLIAVAVLMFAVIFVGAIVMAVSNEGSMELSYGKSVGLVEIVGPIVSSDNTVRQIKKYRDNSSVKAIVVRLETPGGGVAASQEIYEALRNARTKKPVICSMGEVAASGGYYIACGCDSIVANPGTLTGSIGVILSYAVLEELFRKIGIGYEVIKAGAVKDLASPFRQMTPQERALLQSMIDDVHLQFMEAVSEGRGIPLDSVKLFADGRVFSGRQAYNLKLVDRLGTQDDAVIMAGTMAGLKDTPKVIRERKRRPSILDLLTESAETLSDLSRSSRTKLEYRLGN</sequence>
<comment type="similarity">
    <text evidence="1">Belongs to the peptidase S49 family.</text>
</comment>
<gene>
    <name evidence="6" type="ORF">A2024_10070</name>
</gene>
<dbReference type="Gene3D" id="3.90.226.10">
    <property type="entry name" value="2-enoyl-CoA Hydratase, Chain A, domain 1"/>
    <property type="match status" value="1"/>
</dbReference>
<reference evidence="6 7" key="1">
    <citation type="journal article" date="2016" name="Nat. Commun.">
        <title>Thousands of microbial genomes shed light on interconnected biogeochemical processes in an aquifer system.</title>
        <authorList>
            <person name="Anantharaman K."/>
            <person name="Brown C.T."/>
            <person name="Hug L.A."/>
            <person name="Sharon I."/>
            <person name="Castelle C.J."/>
            <person name="Probst A.J."/>
            <person name="Thomas B.C."/>
            <person name="Singh A."/>
            <person name="Wilkins M.J."/>
            <person name="Karaoz U."/>
            <person name="Brodie E.L."/>
            <person name="Williams K.H."/>
            <person name="Hubbard S.S."/>
            <person name="Banfield J.F."/>
        </authorList>
    </citation>
    <scope>NUCLEOTIDE SEQUENCE [LARGE SCALE GENOMIC DNA]</scope>
</reference>